<comment type="caution">
    <text evidence="2">The sequence shown here is derived from an EMBL/GenBank/DDBJ whole genome shotgun (WGS) entry which is preliminary data.</text>
</comment>
<evidence type="ECO:0000256" key="1">
    <source>
        <dbReference type="SAM" id="MobiDB-lite"/>
    </source>
</evidence>
<evidence type="ECO:0000313" key="3">
    <source>
        <dbReference type="Proteomes" id="UP000653454"/>
    </source>
</evidence>
<evidence type="ECO:0000313" key="2">
    <source>
        <dbReference type="EMBL" id="CAG9123947.1"/>
    </source>
</evidence>
<accession>A0A8S4FAC6</accession>
<dbReference type="AlphaFoldDB" id="A0A8S4FAC6"/>
<proteinExistence type="predicted"/>
<sequence>MLVSGVRGQCRDGTIAQLTRLPVLGWRLVTVRAPPRLLKRQLPVTSEGSGWDDYADGEDDGDYSGYGDDEDDYGKADFSPVDDPVSSHAKSCCWASRVYKC</sequence>
<organism evidence="2 3">
    <name type="scientific">Plutella xylostella</name>
    <name type="common">Diamondback moth</name>
    <name type="synonym">Plutella maculipennis</name>
    <dbReference type="NCBI Taxonomy" id="51655"/>
    <lineage>
        <taxon>Eukaryota</taxon>
        <taxon>Metazoa</taxon>
        <taxon>Ecdysozoa</taxon>
        <taxon>Arthropoda</taxon>
        <taxon>Hexapoda</taxon>
        <taxon>Insecta</taxon>
        <taxon>Pterygota</taxon>
        <taxon>Neoptera</taxon>
        <taxon>Endopterygota</taxon>
        <taxon>Lepidoptera</taxon>
        <taxon>Glossata</taxon>
        <taxon>Ditrysia</taxon>
        <taxon>Yponomeutoidea</taxon>
        <taxon>Plutellidae</taxon>
        <taxon>Plutella</taxon>
    </lineage>
</organism>
<gene>
    <name evidence="2" type="ORF">PLXY2_LOCUS8081</name>
</gene>
<feature type="compositionally biased region" description="Acidic residues" evidence="1">
    <location>
        <begin position="53"/>
        <end position="72"/>
    </location>
</feature>
<dbReference type="EMBL" id="CAJHNJ030000029">
    <property type="protein sequence ID" value="CAG9123947.1"/>
    <property type="molecule type" value="Genomic_DNA"/>
</dbReference>
<name>A0A8S4FAC6_PLUXY</name>
<dbReference type="Proteomes" id="UP000653454">
    <property type="component" value="Unassembled WGS sequence"/>
</dbReference>
<protein>
    <submittedName>
        <fullName evidence="2">(diamondback moth) hypothetical protein</fullName>
    </submittedName>
</protein>
<keyword evidence="3" id="KW-1185">Reference proteome</keyword>
<reference evidence="2" key="1">
    <citation type="submission" date="2020-11" db="EMBL/GenBank/DDBJ databases">
        <authorList>
            <person name="Whiteford S."/>
        </authorList>
    </citation>
    <scope>NUCLEOTIDE SEQUENCE</scope>
</reference>
<feature type="region of interest" description="Disordered" evidence="1">
    <location>
        <begin position="42"/>
        <end position="88"/>
    </location>
</feature>